<keyword evidence="3 10" id="KW-0597">Phosphoprotein</keyword>
<dbReference type="Pfam" id="PF09339">
    <property type="entry name" value="HTH_IclR"/>
    <property type="match status" value="1"/>
</dbReference>
<evidence type="ECO:0000256" key="5">
    <source>
        <dbReference type="ARBA" id="ARBA00023015"/>
    </source>
</evidence>
<dbReference type="PANTHER" id="PTHR45526">
    <property type="entry name" value="TRANSCRIPTIONAL REGULATORY PROTEIN DPIA"/>
    <property type="match status" value="1"/>
</dbReference>
<dbReference type="PROSITE" id="PS50110">
    <property type="entry name" value="RESPONSE_REGULATORY"/>
    <property type="match status" value="1"/>
</dbReference>
<sequence>MIDVLVVDDDFYVAEVNAGYVSRIPGFRVVGRAHTAADALAAVERGGIDLMLLDHYLPDEDGLHLVRRLRRLGHETDVIMISAAHGAELVRSALRNGVLQYLVKPFGFPALQAKLTSYAQMRSRMDRRDTLAQGEVDEIFGALHAPVPAEVPPKGYSAATTERIRDVLLRAGKALSAQEVADLTGVSRSTAQRYLKHLQERGTVQLALKYGGAGRPEHHYESAHGAASRTHPH</sequence>
<dbReference type="InterPro" id="IPR036388">
    <property type="entry name" value="WH-like_DNA-bd_sf"/>
</dbReference>
<feature type="modified residue" description="4-aspartylphosphate" evidence="10">
    <location>
        <position position="54"/>
    </location>
</feature>
<name>A0ABV3M2W2_9ACTN</name>
<dbReference type="SUPFAM" id="SSF52172">
    <property type="entry name" value="CheY-like"/>
    <property type="match status" value="1"/>
</dbReference>
<dbReference type="InterPro" id="IPR011006">
    <property type="entry name" value="CheY-like_superfamily"/>
</dbReference>
<evidence type="ECO:0000256" key="4">
    <source>
        <dbReference type="ARBA" id="ARBA00023012"/>
    </source>
</evidence>
<evidence type="ECO:0000313" key="14">
    <source>
        <dbReference type="Proteomes" id="UP001553843"/>
    </source>
</evidence>
<dbReference type="PANTHER" id="PTHR45526:SF1">
    <property type="entry name" value="TRANSCRIPTIONAL REGULATORY PROTEIN DCUR-RELATED"/>
    <property type="match status" value="1"/>
</dbReference>
<evidence type="ECO:0000256" key="2">
    <source>
        <dbReference type="ARBA" id="ARBA00022490"/>
    </source>
</evidence>
<comment type="caution">
    <text evidence="13">The sequence shown here is derived from an EMBL/GenBank/DDBJ whole genome shotgun (WGS) entry which is preliminary data.</text>
</comment>
<keyword evidence="6 9" id="KW-0238">DNA-binding</keyword>
<dbReference type="Gene3D" id="1.10.10.10">
    <property type="entry name" value="Winged helix-like DNA-binding domain superfamily/Winged helix DNA-binding domain"/>
    <property type="match status" value="1"/>
</dbReference>
<evidence type="ECO:0000313" key="13">
    <source>
        <dbReference type="EMBL" id="MEW2366045.1"/>
    </source>
</evidence>
<dbReference type="Gene3D" id="3.40.50.2300">
    <property type="match status" value="1"/>
</dbReference>
<evidence type="ECO:0000256" key="10">
    <source>
        <dbReference type="PROSITE-ProRule" id="PRU00169"/>
    </source>
</evidence>
<reference evidence="13 14" key="1">
    <citation type="submission" date="2024-06" db="EMBL/GenBank/DDBJ databases">
        <title>The Natural Products Discovery Center: Release of the First 8490 Sequenced Strains for Exploring Actinobacteria Biosynthetic Diversity.</title>
        <authorList>
            <person name="Kalkreuter E."/>
            <person name="Kautsar S.A."/>
            <person name="Yang D."/>
            <person name="Bader C.D."/>
            <person name="Teijaro C.N."/>
            <person name="Fluegel L."/>
            <person name="Davis C.M."/>
            <person name="Simpson J.R."/>
            <person name="Lauterbach L."/>
            <person name="Steele A.D."/>
            <person name="Gui C."/>
            <person name="Meng S."/>
            <person name="Li G."/>
            <person name="Viehrig K."/>
            <person name="Ye F."/>
            <person name="Su P."/>
            <person name="Kiefer A.F."/>
            <person name="Nichols A."/>
            <person name="Cepeda A.J."/>
            <person name="Yan W."/>
            <person name="Fan B."/>
            <person name="Jiang Y."/>
            <person name="Adhikari A."/>
            <person name="Zheng C.-J."/>
            <person name="Schuster L."/>
            <person name="Cowan T.M."/>
            <person name="Smanski M.J."/>
            <person name="Chevrette M.G."/>
            <person name="De Carvalho L.P.S."/>
            <person name="Shen B."/>
        </authorList>
    </citation>
    <scope>NUCLEOTIDE SEQUENCE [LARGE SCALE GENOMIC DNA]</scope>
    <source>
        <strain evidence="13 14">NPDC047833</strain>
    </source>
</reference>
<dbReference type="InterPro" id="IPR051271">
    <property type="entry name" value="2C-system_Tx_regulators"/>
</dbReference>
<gene>
    <name evidence="13" type="ORF">AB0887_29385</name>
</gene>
<organism evidence="13 14">
    <name type="scientific">Streptomyces huasconensis</name>
    <dbReference type="NCBI Taxonomy" id="1854574"/>
    <lineage>
        <taxon>Bacteria</taxon>
        <taxon>Bacillati</taxon>
        <taxon>Actinomycetota</taxon>
        <taxon>Actinomycetes</taxon>
        <taxon>Kitasatosporales</taxon>
        <taxon>Streptomycetaceae</taxon>
        <taxon>Streptomyces</taxon>
    </lineage>
</organism>
<evidence type="ECO:0000256" key="8">
    <source>
        <dbReference type="ARBA" id="ARBA00023163"/>
    </source>
</evidence>
<dbReference type="InterPro" id="IPR036390">
    <property type="entry name" value="WH_DNA-bd_sf"/>
</dbReference>
<evidence type="ECO:0000256" key="11">
    <source>
        <dbReference type="SAM" id="MobiDB-lite"/>
    </source>
</evidence>
<keyword evidence="5 9" id="KW-0805">Transcription regulation</keyword>
<dbReference type="RefSeq" id="WP_359782692.1">
    <property type="nucleotide sequence ID" value="NZ_JBEYRR010000012.1"/>
</dbReference>
<keyword evidence="8 9" id="KW-0804">Transcription</keyword>
<dbReference type="EMBL" id="JBEYRS010000014">
    <property type="protein sequence ID" value="MEW2366045.1"/>
    <property type="molecule type" value="Genomic_DNA"/>
</dbReference>
<keyword evidence="7 9" id="KW-0010">Activator</keyword>
<accession>A0ABV3M2W2</accession>
<feature type="region of interest" description="Disordered" evidence="11">
    <location>
        <begin position="214"/>
        <end position="233"/>
    </location>
</feature>
<keyword evidence="2 9" id="KW-0963">Cytoplasm</keyword>
<proteinExistence type="predicted"/>
<evidence type="ECO:0000256" key="7">
    <source>
        <dbReference type="ARBA" id="ARBA00023159"/>
    </source>
</evidence>
<keyword evidence="4 9" id="KW-0902">Two-component regulatory system</keyword>
<evidence type="ECO:0000256" key="3">
    <source>
        <dbReference type="ARBA" id="ARBA00022553"/>
    </source>
</evidence>
<protein>
    <recommendedName>
        <fullName evidence="9">Transcriptional regulatory protein</fullName>
    </recommendedName>
</protein>
<dbReference type="InterPro" id="IPR024187">
    <property type="entry name" value="Sig_transdc_resp-reg_cit/mal"/>
</dbReference>
<dbReference type="SMART" id="SM00448">
    <property type="entry name" value="REC"/>
    <property type="match status" value="1"/>
</dbReference>
<evidence type="ECO:0000259" key="12">
    <source>
        <dbReference type="PROSITE" id="PS50110"/>
    </source>
</evidence>
<dbReference type="Proteomes" id="UP001553843">
    <property type="component" value="Unassembled WGS sequence"/>
</dbReference>
<dbReference type="PIRSF" id="PIRSF006171">
    <property type="entry name" value="RR_citrat_malat"/>
    <property type="match status" value="1"/>
</dbReference>
<evidence type="ECO:0000256" key="6">
    <source>
        <dbReference type="ARBA" id="ARBA00023125"/>
    </source>
</evidence>
<evidence type="ECO:0000256" key="9">
    <source>
        <dbReference type="PIRNR" id="PIRNR006171"/>
    </source>
</evidence>
<dbReference type="InterPro" id="IPR005471">
    <property type="entry name" value="Tscrpt_reg_IclR_N"/>
</dbReference>
<dbReference type="InterPro" id="IPR001789">
    <property type="entry name" value="Sig_transdc_resp-reg_receiver"/>
</dbReference>
<comment type="subcellular location">
    <subcellularLocation>
        <location evidence="1 9">Cytoplasm</location>
    </subcellularLocation>
</comment>
<dbReference type="Pfam" id="PF00072">
    <property type="entry name" value="Response_reg"/>
    <property type="match status" value="1"/>
</dbReference>
<evidence type="ECO:0000256" key="1">
    <source>
        <dbReference type="ARBA" id="ARBA00004496"/>
    </source>
</evidence>
<feature type="domain" description="Response regulatory" evidence="12">
    <location>
        <begin position="3"/>
        <end position="119"/>
    </location>
</feature>
<keyword evidence="14" id="KW-1185">Reference proteome</keyword>
<dbReference type="SUPFAM" id="SSF46785">
    <property type="entry name" value="Winged helix' DNA-binding domain"/>
    <property type="match status" value="1"/>
</dbReference>